<dbReference type="EMBL" id="JAGFNK010000040">
    <property type="protein sequence ID" value="KAI9510559.1"/>
    <property type="molecule type" value="Genomic_DNA"/>
</dbReference>
<name>A0ACC0UFP4_9AGAM</name>
<comment type="caution">
    <text evidence="1">The sequence shown here is derived from an EMBL/GenBank/DDBJ whole genome shotgun (WGS) entry which is preliminary data.</text>
</comment>
<proteinExistence type="predicted"/>
<evidence type="ECO:0000313" key="2">
    <source>
        <dbReference type="Proteomes" id="UP001207468"/>
    </source>
</evidence>
<sequence>MHKYKQMQRDSHERILDNCPEPDGVPPAPLLYDRFGHFNDIFKCQDYACTLGLRRRLLEETVSAFMENMSNIYPNKAHRKAVGLLMLNRIFSLRYPFATLSAAAVGLHRAASIIVEFKNKLVNITSIPSVELTSYATHLHVAAMELIPKNEKSFYGWRVPCLGLTMVKLPNYHNQGVFQFRILSHYPDMEHYCHLYIAETKDDNEIVVKFMQQTGPKDFQLQATPRRLSKDLVLHCDWWIGELQDLMMSFHGCGLVYGDLCKPNILCNGEKVMLVDFDWGGKAREAFYPVGLLTPELTIWRQSSDLKIAKDDDKRVLENMLRTF</sequence>
<accession>A0ACC0UFP4</accession>
<reference evidence="1" key="1">
    <citation type="submission" date="2021-03" db="EMBL/GenBank/DDBJ databases">
        <title>Evolutionary priming and transition to the ectomycorrhizal habit in an iconic lineage of mushroom-forming fungi: is preadaptation a requirement?</title>
        <authorList>
            <consortium name="DOE Joint Genome Institute"/>
            <person name="Looney B.P."/>
            <person name="Miyauchi S."/>
            <person name="Morin E."/>
            <person name="Drula E."/>
            <person name="Courty P.E."/>
            <person name="Chicoki N."/>
            <person name="Fauchery L."/>
            <person name="Kohler A."/>
            <person name="Kuo A."/>
            <person name="LaButti K."/>
            <person name="Pangilinan J."/>
            <person name="Lipzen A."/>
            <person name="Riley R."/>
            <person name="Andreopoulos W."/>
            <person name="He G."/>
            <person name="Johnson J."/>
            <person name="Barry K.W."/>
            <person name="Grigoriev I.V."/>
            <person name="Nagy L."/>
            <person name="Hibbett D."/>
            <person name="Henrissat B."/>
            <person name="Matheny P.B."/>
            <person name="Labbe J."/>
            <person name="Martin A.F."/>
        </authorList>
    </citation>
    <scope>NUCLEOTIDE SEQUENCE</scope>
    <source>
        <strain evidence="1">BPL698</strain>
    </source>
</reference>
<keyword evidence="2" id="KW-1185">Reference proteome</keyword>
<evidence type="ECO:0000313" key="1">
    <source>
        <dbReference type="EMBL" id="KAI9510559.1"/>
    </source>
</evidence>
<protein>
    <submittedName>
        <fullName evidence="1">Uncharacterized protein</fullName>
    </submittedName>
</protein>
<gene>
    <name evidence="1" type="ORF">F5148DRAFT_1147481</name>
</gene>
<organism evidence="1 2">
    <name type="scientific">Russula earlei</name>
    <dbReference type="NCBI Taxonomy" id="71964"/>
    <lineage>
        <taxon>Eukaryota</taxon>
        <taxon>Fungi</taxon>
        <taxon>Dikarya</taxon>
        <taxon>Basidiomycota</taxon>
        <taxon>Agaricomycotina</taxon>
        <taxon>Agaricomycetes</taxon>
        <taxon>Russulales</taxon>
        <taxon>Russulaceae</taxon>
        <taxon>Russula</taxon>
    </lineage>
</organism>
<dbReference type="Proteomes" id="UP001207468">
    <property type="component" value="Unassembled WGS sequence"/>
</dbReference>